<keyword evidence="2" id="KW-1185">Reference proteome</keyword>
<comment type="caution">
    <text evidence="1">The sequence shown here is derived from an EMBL/GenBank/DDBJ whole genome shotgun (WGS) entry which is preliminary data.</text>
</comment>
<proteinExistence type="predicted"/>
<organism evidence="1 2">
    <name type="scientific">Aspergillus melleus</name>
    <dbReference type="NCBI Taxonomy" id="138277"/>
    <lineage>
        <taxon>Eukaryota</taxon>
        <taxon>Fungi</taxon>
        <taxon>Dikarya</taxon>
        <taxon>Ascomycota</taxon>
        <taxon>Pezizomycotina</taxon>
        <taxon>Eurotiomycetes</taxon>
        <taxon>Eurotiomycetidae</taxon>
        <taxon>Eurotiales</taxon>
        <taxon>Aspergillaceae</taxon>
        <taxon>Aspergillus</taxon>
        <taxon>Aspergillus subgen. Circumdati</taxon>
    </lineage>
</organism>
<sequence length="714" mass="80645">MATSSIWESRRRYAEDNYRPARRRSPRACDHCHDRKVRCDGSINGFPCTNCRLDESTCSVRPGLGKRIGAKHLFKTRPKERTACTSFGEARALDSLSSQKKLTESTFANVPLPFSSYTFLKAPGLKRLGPVELSFLESQGCLSIPARHVTDSFVRSYFLYVHPSLPLIDEAAFWRLYRCSNTGRDESIPLLLFQSMLFAASSFIPIDVAKQCGYDSLISARDELYRRSKLLYRSGTESDPLTISRSALLLSYYTSDTEIIANSRWLRIAIKNAKSEGADRYYVPKVQSPRKQSDLKRVWWCCLIRDRIISLGMHRPIQITPLEFGLHQQGLTTDDMRDEIFYSEVYGPETKSALCQVLSSLCHLAATVTTLLTILYPARRKATIGIESHNRVLAKLEEAKSSLLQWELDWMTHVNDKDCYLHSSLVLNTNLVALYYQSARIALCNHKCLMIGDTSSPKAADQEQLEYCRTELVRAIGSTAERVKQLLTNGVADKLPISAVAYTMLPQILLSVKTQLSRVPEDKQSHEVTLVFFMEVNRHYSFRYYTKRVLAVTSAALQLCQQSAMSKTDTDTDSSTMLRSDCFFDLFELRLAEYTRLLRYIDECFFMQDNPDEDRPLPITGVGASDRDMLSIPPVSEPETAIETSTPVWMEAMELSFFGSGTLEALLPTSTSKESPAMLPSESPDSSQTQLGGSEQDESEPSQEVLECLRLFGE</sequence>
<evidence type="ECO:0000313" key="1">
    <source>
        <dbReference type="EMBL" id="KAK1138573.1"/>
    </source>
</evidence>
<gene>
    <name evidence="1" type="ORF">N8T08_002367</name>
</gene>
<reference evidence="1 2" key="1">
    <citation type="journal article" date="2023" name="ACS Omega">
        <title>Identification of the Neoaspergillic Acid Biosynthesis Gene Cluster by Establishing an In Vitro CRISPR-Ribonucleoprotein Genetic System in Aspergillus melleus.</title>
        <authorList>
            <person name="Yuan B."/>
            <person name="Grau M.F."/>
            <person name="Murata R.M."/>
            <person name="Torok T."/>
            <person name="Venkateswaran K."/>
            <person name="Stajich J.E."/>
            <person name="Wang C.C.C."/>
        </authorList>
    </citation>
    <scope>NUCLEOTIDE SEQUENCE [LARGE SCALE GENOMIC DNA]</scope>
    <source>
        <strain evidence="1 2">IMV 1140</strain>
    </source>
</reference>
<accession>A0ACC3AM60</accession>
<dbReference type="EMBL" id="JAOPJF010000140">
    <property type="protein sequence ID" value="KAK1138573.1"/>
    <property type="molecule type" value="Genomic_DNA"/>
</dbReference>
<protein>
    <submittedName>
        <fullName evidence="1">Uncharacterized protein</fullName>
    </submittedName>
</protein>
<evidence type="ECO:0000313" key="2">
    <source>
        <dbReference type="Proteomes" id="UP001177260"/>
    </source>
</evidence>
<dbReference type="Proteomes" id="UP001177260">
    <property type="component" value="Unassembled WGS sequence"/>
</dbReference>
<name>A0ACC3AM60_9EURO</name>